<dbReference type="InParanoid" id="A0A132B257"/>
<dbReference type="Pfam" id="PF20150">
    <property type="entry name" value="2EXR"/>
    <property type="match status" value="1"/>
</dbReference>
<dbReference type="Proteomes" id="UP000070700">
    <property type="component" value="Unassembled WGS sequence"/>
</dbReference>
<dbReference type="PANTHER" id="PTHR35910">
    <property type="entry name" value="2EXR DOMAIN-CONTAINING PROTEIN"/>
    <property type="match status" value="1"/>
</dbReference>
<organism evidence="2 3">
    <name type="scientific">Mollisia scopiformis</name>
    <name type="common">Conifer needle endophyte fungus</name>
    <name type="synonym">Phialocephala scopiformis</name>
    <dbReference type="NCBI Taxonomy" id="149040"/>
    <lineage>
        <taxon>Eukaryota</taxon>
        <taxon>Fungi</taxon>
        <taxon>Dikarya</taxon>
        <taxon>Ascomycota</taxon>
        <taxon>Pezizomycotina</taxon>
        <taxon>Leotiomycetes</taxon>
        <taxon>Helotiales</taxon>
        <taxon>Mollisiaceae</taxon>
        <taxon>Mollisia</taxon>
    </lineage>
</organism>
<reference evidence="2 3" key="1">
    <citation type="submission" date="2015-10" db="EMBL/GenBank/DDBJ databases">
        <title>Full genome of DAOMC 229536 Phialocephala scopiformis, a fungal endophyte of spruce producing the potent anti-insectan compound rugulosin.</title>
        <authorList>
            <consortium name="DOE Joint Genome Institute"/>
            <person name="Walker A.K."/>
            <person name="Frasz S.L."/>
            <person name="Seifert K.A."/>
            <person name="Miller J.D."/>
            <person name="Mondo S.J."/>
            <person name="Labutti K."/>
            <person name="Lipzen A."/>
            <person name="Dockter R."/>
            <person name="Kennedy M."/>
            <person name="Grigoriev I.V."/>
            <person name="Spatafora J.W."/>
        </authorList>
    </citation>
    <scope>NUCLEOTIDE SEQUENCE [LARGE SCALE GENOMIC DNA]</scope>
    <source>
        <strain evidence="2 3">CBS 120377</strain>
    </source>
</reference>
<dbReference type="KEGG" id="psco:LY89DRAFT_409294"/>
<dbReference type="GeneID" id="28817036"/>
<proteinExistence type="predicted"/>
<gene>
    <name evidence="2" type="ORF">LY89DRAFT_409294</name>
</gene>
<dbReference type="RefSeq" id="XP_018060817.1">
    <property type="nucleotide sequence ID" value="XM_018207310.1"/>
</dbReference>
<accession>A0A132B257</accession>
<dbReference type="STRING" id="149040.A0A132B257"/>
<dbReference type="OrthoDB" id="3561261at2759"/>
<feature type="domain" description="2EXR" evidence="1">
    <location>
        <begin position="96"/>
        <end position="178"/>
    </location>
</feature>
<protein>
    <recommendedName>
        <fullName evidence="1">2EXR domain-containing protein</fullName>
    </recommendedName>
</protein>
<dbReference type="InterPro" id="IPR045518">
    <property type="entry name" value="2EXR"/>
</dbReference>
<sequence>MSQREDSPFPALASHYLLQTDPQREYWHWGASGPKLRAELMRRGLAQDGSKIELKERIAANDKWGNTKEGRIAIYNRQLADLEAERRRTAPEIVPFERFKSLPKELRMIVWELALPGPRILSVSDHCEPGRLRFRKHDSPPNPVALSVCRESRHVALLRYRLCFGTTNIYADLARDVLYFGSRWRDFRTFVLREGHDVFKCIANPGVLNIYHGERWKPALSFSDTITADLKVVQRLAVASRIWAVPYYRGRRRAHSRFWPGTSTQSYVLRRIERADTHRQ</sequence>
<evidence type="ECO:0000313" key="3">
    <source>
        <dbReference type="Proteomes" id="UP000070700"/>
    </source>
</evidence>
<evidence type="ECO:0000313" key="2">
    <source>
        <dbReference type="EMBL" id="KUJ06462.1"/>
    </source>
</evidence>
<evidence type="ECO:0000259" key="1">
    <source>
        <dbReference type="Pfam" id="PF20150"/>
    </source>
</evidence>
<dbReference type="EMBL" id="KQ947446">
    <property type="protein sequence ID" value="KUJ06462.1"/>
    <property type="molecule type" value="Genomic_DNA"/>
</dbReference>
<dbReference type="AlphaFoldDB" id="A0A132B257"/>
<keyword evidence="3" id="KW-1185">Reference proteome</keyword>
<name>A0A132B257_MOLSC</name>
<dbReference type="PANTHER" id="PTHR35910:SF6">
    <property type="entry name" value="2EXR DOMAIN-CONTAINING PROTEIN"/>
    <property type="match status" value="1"/>
</dbReference>